<keyword evidence="2" id="KW-1133">Transmembrane helix</keyword>
<gene>
    <name evidence="3" type="ORF">Q9L58_002868</name>
</gene>
<feature type="compositionally biased region" description="Acidic residues" evidence="1">
    <location>
        <begin position="154"/>
        <end position="165"/>
    </location>
</feature>
<keyword evidence="4" id="KW-1185">Reference proteome</keyword>
<proteinExistence type="predicted"/>
<reference evidence="3 4" key="1">
    <citation type="submission" date="2024-02" db="EMBL/GenBank/DDBJ databases">
        <title>Discinaceae phylogenomics.</title>
        <authorList>
            <person name="Dirks A.C."/>
            <person name="James T.Y."/>
        </authorList>
    </citation>
    <scope>NUCLEOTIDE SEQUENCE [LARGE SCALE GENOMIC DNA]</scope>
    <source>
        <strain evidence="3 4">ACD0624</strain>
    </source>
</reference>
<evidence type="ECO:0000313" key="3">
    <source>
        <dbReference type="EMBL" id="KAL0638089.1"/>
    </source>
</evidence>
<dbReference type="Proteomes" id="UP001447188">
    <property type="component" value="Unassembled WGS sequence"/>
</dbReference>
<feature type="transmembrane region" description="Helical" evidence="2">
    <location>
        <begin position="34"/>
        <end position="51"/>
    </location>
</feature>
<name>A0ABR3GQ83_9PEZI</name>
<feature type="region of interest" description="Disordered" evidence="1">
    <location>
        <begin position="144"/>
        <end position="165"/>
    </location>
</feature>
<evidence type="ECO:0008006" key="5">
    <source>
        <dbReference type="Google" id="ProtNLM"/>
    </source>
</evidence>
<keyword evidence="2" id="KW-0472">Membrane</keyword>
<evidence type="ECO:0000256" key="2">
    <source>
        <dbReference type="SAM" id="Phobius"/>
    </source>
</evidence>
<dbReference type="NCBIfam" id="NF037970">
    <property type="entry name" value="vanZ_1"/>
    <property type="match status" value="1"/>
</dbReference>
<feature type="transmembrane region" description="Helical" evidence="2">
    <location>
        <begin position="58"/>
        <end position="77"/>
    </location>
</feature>
<evidence type="ECO:0000256" key="1">
    <source>
        <dbReference type="SAM" id="MobiDB-lite"/>
    </source>
</evidence>
<dbReference type="EMBL" id="JBBBZM010000026">
    <property type="protein sequence ID" value="KAL0638089.1"/>
    <property type="molecule type" value="Genomic_DNA"/>
</dbReference>
<feature type="transmembrane region" description="Helical" evidence="2">
    <location>
        <begin position="89"/>
        <end position="108"/>
    </location>
</feature>
<sequence>MRIRAPFAGAFCALALVATYLGLTSIDIPVNDKLLHLITFFVLTLCFYWILETTRRRVINLTLIICTLVGGVGSEFLQSVVSTRQFDPFDILANLIGSAGALVLCTWYHKRMLERKRHTRKYQPVPTGEDADIDADVDAGEEMEDLEAGRVNEDENQEQDIGDVR</sequence>
<accession>A0ABR3GQ83</accession>
<organism evidence="3 4">
    <name type="scientific">Discina gigas</name>
    <dbReference type="NCBI Taxonomy" id="1032678"/>
    <lineage>
        <taxon>Eukaryota</taxon>
        <taxon>Fungi</taxon>
        <taxon>Dikarya</taxon>
        <taxon>Ascomycota</taxon>
        <taxon>Pezizomycotina</taxon>
        <taxon>Pezizomycetes</taxon>
        <taxon>Pezizales</taxon>
        <taxon>Discinaceae</taxon>
        <taxon>Discina</taxon>
    </lineage>
</organism>
<dbReference type="PANTHER" id="PTHR28008:SF1">
    <property type="entry name" value="DOMAIN PROTEIN, PUTATIVE (AFU_ORTHOLOGUE AFUA_3G10980)-RELATED"/>
    <property type="match status" value="1"/>
</dbReference>
<comment type="caution">
    <text evidence="3">The sequence shown here is derived from an EMBL/GenBank/DDBJ whole genome shotgun (WGS) entry which is preliminary data.</text>
</comment>
<keyword evidence="2" id="KW-0812">Transmembrane</keyword>
<protein>
    <recommendedName>
        <fullName evidence="5">VanZ-like domain-containing protein</fullName>
    </recommendedName>
</protein>
<dbReference type="PANTHER" id="PTHR28008">
    <property type="entry name" value="DOMAIN PROTEIN, PUTATIVE (AFU_ORTHOLOGUE AFUA_3G10980)-RELATED"/>
    <property type="match status" value="1"/>
</dbReference>
<evidence type="ECO:0000313" key="4">
    <source>
        <dbReference type="Proteomes" id="UP001447188"/>
    </source>
</evidence>